<proteinExistence type="predicted"/>
<evidence type="ECO:0000313" key="3">
    <source>
        <dbReference type="WBParaSite" id="L893_g10439.t1"/>
    </source>
</evidence>
<dbReference type="AlphaFoldDB" id="A0A1I7XXE3"/>
<evidence type="ECO:0000256" key="1">
    <source>
        <dbReference type="SAM" id="MobiDB-lite"/>
    </source>
</evidence>
<feature type="compositionally biased region" description="Basic and acidic residues" evidence="1">
    <location>
        <begin position="1"/>
        <end position="12"/>
    </location>
</feature>
<reference evidence="3" key="1">
    <citation type="submission" date="2016-11" db="UniProtKB">
        <authorList>
            <consortium name="WormBaseParasite"/>
        </authorList>
    </citation>
    <scope>IDENTIFICATION</scope>
</reference>
<feature type="region of interest" description="Disordered" evidence="1">
    <location>
        <begin position="1"/>
        <end position="37"/>
    </location>
</feature>
<keyword evidence="2" id="KW-1185">Reference proteome</keyword>
<name>A0A1I7XXE3_9BILA</name>
<protein>
    <submittedName>
        <fullName evidence="3">Uncharacterized protein</fullName>
    </submittedName>
</protein>
<evidence type="ECO:0000313" key="2">
    <source>
        <dbReference type="Proteomes" id="UP000095287"/>
    </source>
</evidence>
<dbReference type="Proteomes" id="UP000095287">
    <property type="component" value="Unplaced"/>
</dbReference>
<dbReference type="WBParaSite" id="L893_g10439.t1">
    <property type="protein sequence ID" value="L893_g10439.t1"/>
    <property type="gene ID" value="L893_g10439"/>
</dbReference>
<organism evidence="2 3">
    <name type="scientific">Steinernema glaseri</name>
    <dbReference type="NCBI Taxonomy" id="37863"/>
    <lineage>
        <taxon>Eukaryota</taxon>
        <taxon>Metazoa</taxon>
        <taxon>Ecdysozoa</taxon>
        <taxon>Nematoda</taxon>
        <taxon>Chromadorea</taxon>
        <taxon>Rhabditida</taxon>
        <taxon>Tylenchina</taxon>
        <taxon>Panagrolaimomorpha</taxon>
        <taxon>Strongyloidoidea</taxon>
        <taxon>Steinernematidae</taxon>
        <taxon>Steinernema</taxon>
    </lineage>
</organism>
<accession>A0A1I7XXE3</accession>
<sequence>MPRFVRMEELQKRARKSSMAVTNRSERKEYSGGRGGITKSHFFAESMTELPRGRIRRCTRELLGGDV</sequence>